<sequence length="132" mass="14883">MATEKKPPITCHVLDTTIGKPGANIPPPLLPFLHLHPAILPIHHKLRRPRSLLDPTPPPFTAPTPLETLFHQPGDQRWSLTFNTEEYFKGRGVETFFPEIEVKFVVREAQKGEHFHVPVLVGGFGYSTYRGS</sequence>
<dbReference type="OrthoDB" id="10265230at2759"/>
<protein>
    <submittedName>
        <fullName evidence="2">5-hydroxyisourate hydrolase</fullName>
    </submittedName>
</protein>
<evidence type="ECO:0000259" key="1">
    <source>
        <dbReference type="Pfam" id="PF00576"/>
    </source>
</evidence>
<dbReference type="InterPro" id="IPR036817">
    <property type="entry name" value="Transthyretin/HIU_hydrolase_sf"/>
</dbReference>
<dbReference type="EMBL" id="CP069028">
    <property type="protein sequence ID" value="QRC96038.1"/>
    <property type="molecule type" value="Genomic_DNA"/>
</dbReference>
<organism evidence="2 3">
    <name type="scientific">Phaeosphaeria nodorum (strain SN15 / ATCC MYA-4574 / FGSC 10173)</name>
    <name type="common">Glume blotch fungus</name>
    <name type="synonym">Parastagonospora nodorum</name>
    <dbReference type="NCBI Taxonomy" id="321614"/>
    <lineage>
        <taxon>Eukaryota</taxon>
        <taxon>Fungi</taxon>
        <taxon>Dikarya</taxon>
        <taxon>Ascomycota</taxon>
        <taxon>Pezizomycotina</taxon>
        <taxon>Dothideomycetes</taxon>
        <taxon>Pleosporomycetidae</taxon>
        <taxon>Pleosporales</taxon>
        <taxon>Pleosporineae</taxon>
        <taxon>Phaeosphaeriaceae</taxon>
        <taxon>Parastagonospora</taxon>
    </lineage>
</organism>
<feature type="domain" description="Transthyretin/hydroxyisourate hydrolase" evidence="1">
    <location>
        <begin position="75"/>
        <end position="131"/>
    </location>
</feature>
<accession>A0A7U2EZM6</accession>
<dbReference type="SUPFAM" id="SSF49472">
    <property type="entry name" value="Transthyretin (synonym: prealbumin)"/>
    <property type="match status" value="1"/>
</dbReference>
<dbReference type="VEuPathDB" id="FungiDB:JI435_056780"/>
<gene>
    <name evidence="2" type="ORF">JI435_056780</name>
</gene>
<proteinExistence type="predicted"/>
<dbReference type="Proteomes" id="UP000663193">
    <property type="component" value="Chromosome 6"/>
</dbReference>
<dbReference type="Pfam" id="PF00576">
    <property type="entry name" value="Transthyretin"/>
    <property type="match status" value="1"/>
</dbReference>
<evidence type="ECO:0000313" key="2">
    <source>
        <dbReference type="EMBL" id="QRC96038.1"/>
    </source>
</evidence>
<keyword evidence="3" id="KW-1185">Reference proteome</keyword>
<reference evidence="3" key="1">
    <citation type="journal article" date="2021" name="BMC Genomics">
        <title>Chromosome-level genome assembly and manually-curated proteome of model necrotroph Parastagonospora nodorum Sn15 reveals a genome-wide trove of candidate effector homologs, and redundancy of virulence-related functions within an accessory chromosome.</title>
        <authorList>
            <person name="Bertazzoni S."/>
            <person name="Jones D.A.B."/>
            <person name="Phan H.T."/>
            <person name="Tan K.-C."/>
            <person name="Hane J.K."/>
        </authorList>
    </citation>
    <scope>NUCLEOTIDE SEQUENCE [LARGE SCALE GENOMIC DNA]</scope>
    <source>
        <strain evidence="3">SN15 / ATCC MYA-4574 / FGSC 10173)</strain>
    </source>
</reference>
<name>A0A7U2EZM6_PHANO</name>
<dbReference type="InterPro" id="IPR023416">
    <property type="entry name" value="Transthyretin/HIU_hydrolase_d"/>
</dbReference>
<dbReference type="PANTHER" id="PTHR10395:SF7">
    <property type="entry name" value="5-HYDROXYISOURATE HYDROLASE"/>
    <property type="match status" value="1"/>
</dbReference>
<dbReference type="AlphaFoldDB" id="A0A7U2EZM6"/>
<evidence type="ECO:0000313" key="3">
    <source>
        <dbReference type="Proteomes" id="UP000663193"/>
    </source>
</evidence>
<keyword evidence="2" id="KW-0378">Hydrolase</keyword>
<dbReference type="PANTHER" id="PTHR10395">
    <property type="entry name" value="URICASE AND TRANSTHYRETIN-RELATED"/>
    <property type="match status" value="1"/>
</dbReference>
<dbReference type="Gene3D" id="2.60.40.180">
    <property type="entry name" value="Transthyretin/hydroxyisourate hydrolase domain"/>
    <property type="match status" value="2"/>
</dbReference>
<dbReference type="GO" id="GO:0016787">
    <property type="term" value="F:hydrolase activity"/>
    <property type="evidence" value="ECO:0007669"/>
    <property type="project" value="UniProtKB-KW"/>
</dbReference>